<sequence>MKFAYRTDVGKRRENNQDSVGVFNNAVGAQIAIVADGMGGHLGGDVASEMVVTHLGNAFEANQSQTIDDLIRWLVFELDSENQRILETALHHTNLSGMGTTFVAVLMIADTYIVANIGDSRCYRLRAGELTQLTEDHSFVNELVKHGDISPEDAKHHPQKNLITRSLGISKDVDADVTIYHSFPEDYLLLCSDGLTNMVSDAQIQKILTTSGSLQDKCDTLVTLANDNGGSDNITALLLYEDSEVSS</sequence>
<evidence type="ECO:0000256" key="7">
    <source>
        <dbReference type="ARBA" id="ARBA00047761"/>
    </source>
</evidence>
<dbReference type="CDD" id="cd00143">
    <property type="entry name" value="PP2Cc"/>
    <property type="match status" value="1"/>
</dbReference>
<dbReference type="PROSITE" id="PS51746">
    <property type="entry name" value="PPM_2"/>
    <property type="match status" value="1"/>
</dbReference>
<dbReference type="Gene3D" id="3.60.40.10">
    <property type="entry name" value="PPM-type phosphatase domain"/>
    <property type="match status" value="1"/>
</dbReference>
<dbReference type="OrthoDB" id="9801841at2"/>
<dbReference type="InterPro" id="IPR015655">
    <property type="entry name" value="PP2C"/>
</dbReference>
<name>X0PE46_9LACO</name>
<comment type="cofactor">
    <cofactor evidence="1">
        <name>Mn(2+)</name>
        <dbReference type="ChEBI" id="CHEBI:29035"/>
    </cofactor>
</comment>
<dbReference type="STRING" id="1423734.FC83_GL000889"/>
<keyword evidence="11" id="KW-1185">Reference proteome</keyword>
<keyword evidence="5" id="KW-0904">Protein phosphatase</keyword>
<dbReference type="AlphaFoldDB" id="X0PE46"/>
<evidence type="ECO:0000256" key="2">
    <source>
        <dbReference type="ARBA" id="ARBA00013081"/>
    </source>
</evidence>
<evidence type="ECO:0000313" key="10">
    <source>
        <dbReference type="EMBL" id="KRM35861.1"/>
    </source>
</evidence>
<dbReference type="PANTHER" id="PTHR47992">
    <property type="entry name" value="PROTEIN PHOSPHATASE"/>
    <property type="match status" value="1"/>
</dbReference>
<reference evidence="10 11" key="1">
    <citation type="journal article" date="2015" name="Genome Announc.">
        <title>Expanding the biotechnology potential of lactobacilli through comparative genomics of 213 strains and associated genera.</title>
        <authorList>
            <person name="Sun Z."/>
            <person name="Harris H.M."/>
            <person name="McCann A."/>
            <person name="Guo C."/>
            <person name="Argimon S."/>
            <person name="Zhang W."/>
            <person name="Yang X."/>
            <person name="Jeffery I.B."/>
            <person name="Cooney J.C."/>
            <person name="Kagawa T.F."/>
            <person name="Liu W."/>
            <person name="Song Y."/>
            <person name="Salvetti E."/>
            <person name="Wrobel A."/>
            <person name="Rasinkangas P."/>
            <person name="Parkhill J."/>
            <person name="Rea M.C."/>
            <person name="O'Sullivan O."/>
            <person name="Ritari J."/>
            <person name="Douillard F.P."/>
            <person name="Paul Ross R."/>
            <person name="Yang R."/>
            <person name="Briner A.E."/>
            <person name="Felis G.E."/>
            <person name="de Vos W.M."/>
            <person name="Barrangou R."/>
            <person name="Klaenhammer T.R."/>
            <person name="Caufield P.W."/>
            <person name="Cui Y."/>
            <person name="Zhang H."/>
            <person name="O'Toole P.W."/>
        </authorList>
    </citation>
    <scope>NUCLEOTIDE SEQUENCE [LARGE SCALE GENOMIC DNA]</scope>
    <source>
        <strain evidence="10 11">DSM 18527</strain>
    </source>
</reference>
<evidence type="ECO:0000256" key="8">
    <source>
        <dbReference type="ARBA" id="ARBA00048336"/>
    </source>
</evidence>
<dbReference type="eggNOG" id="COG0631">
    <property type="taxonomic scope" value="Bacteria"/>
</dbReference>
<evidence type="ECO:0000256" key="3">
    <source>
        <dbReference type="ARBA" id="ARBA00022723"/>
    </source>
</evidence>
<dbReference type="SMART" id="SM00331">
    <property type="entry name" value="PP2C_SIG"/>
    <property type="match status" value="1"/>
</dbReference>
<dbReference type="EC" id="3.1.3.16" evidence="2"/>
<keyword evidence="4" id="KW-0378">Hydrolase</keyword>
<protein>
    <recommendedName>
        <fullName evidence="2">protein-serine/threonine phosphatase</fullName>
        <ecNumber evidence="2">3.1.3.16</ecNumber>
    </recommendedName>
</protein>
<feature type="domain" description="PPM-type phosphatase" evidence="9">
    <location>
        <begin position="2"/>
        <end position="241"/>
    </location>
</feature>
<accession>X0PE46</accession>
<gene>
    <name evidence="10" type="ORF">FC83_GL000889</name>
</gene>
<dbReference type="EMBL" id="AZGA01000011">
    <property type="protein sequence ID" value="KRM35861.1"/>
    <property type="molecule type" value="Genomic_DNA"/>
</dbReference>
<evidence type="ECO:0000256" key="4">
    <source>
        <dbReference type="ARBA" id="ARBA00022801"/>
    </source>
</evidence>
<comment type="caution">
    <text evidence="10">The sequence shown here is derived from an EMBL/GenBank/DDBJ whole genome shotgun (WGS) entry which is preliminary data.</text>
</comment>
<dbReference type="NCBIfam" id="NF033484">
    <property type="entry name" value="Stp1_PP2C_phos"/>
    <property type="match status" value="1"/>
</dbReference>
<comment type="catalytic activity">
    <reaction evidence="7">
        <text>O-phospho-L-seryl-[protein] + H2O = L-seryl-[protein] + phosphate</text>
        <dbReference type="Rhea" id="RHEA:20629"/>
        <dbReference type="Rhea" id="RHEA-COMP:9863"/>
        <dbReference type="Rhea" id="RHEA-COMP:11604"/>
        <dbReference type="ChEBI" id="CHEBI:15377"/>
        <dbReference type="ChEBI" id="CHEBI:29999"/>
        <dbReference type="ChEBI" id="CHEBI:43474"/>
        <dbReference type="ChEBI" id="CHEBI:83421"/>
        <dbReference type="EC" id="3.1.3.16"/>
    </reaction>
</comment>
<dbReference type="Pfam" id="PF13672">
    <property type="entry name" value="PP2C_2"/>
    <property type="match status" value="1"/>
</dbReference>
<comment type="catalytic activity">
    <reaction evidence="8">
        <text>O-phospho-L-threonyl-[protein] + H2O = L-threonyl-[protein] + phosphate</text>
        <dbReference type="Rhea" id="RHEA:47004"/>
        <dbReference type="Rhea" id="RHEA-COMP:11060"/>
        <dbReference type="Rhea" id="RHEA-COMP:11605"/>
        <dbReference type="ChEBI" id="CHEBI:15377"/>
        <dbReference type="ChEBI" id="CHEBI:30013"/>
        <dbReference type="ChEBI" id="CHEBI:43474"/>
        <dbReference type="ChEBI" id="CHEBI:61977"/>
        <dbReference type="EC" id="3.1.3.16"/>
    </reaction>
</comment>
<evidence type="ECO:0000256" key="6">
    <source>
        <dbReference type="ARBA" id="ARBA00023211"/>
    </source>
</evidence>
<dbReference type="PATRIC" id="fig|1423734.3.peg.897"/>
<proteinExistence type="predicted"/>
<dbReference type="SMART" id="SM00332">
    <property type="entry name" value="PP2Cc"/>
    <property type="match status" value="1"/>
</dbReference>
<dbReference type="SUPFAM" id="SSF81606">
    <property type="entry name" value="PP2C-like"/>
    <property type="match status" value="1"/>
</dbReference>
<dbReference type="InterPro" id="IPR036457">
    <property type="entry name" value="PPM-type-like_dom_sf"/>
</dbReference>
<dbReference type="Proteomes" id="UP000051236">
    <property type="component" value="Unassembled WGS sequence"/>
</dbReference>
<dbReference type="InterPro" id="IPR001932">
    <property type="entry name" value="PPM-type_phosphatase-like_dom"/>
</dbReference>
<evidence type="ECO:0000313" key="11">
    <source>
        <dbReference type="Proteomes" id="UP000051236"/>
    </source>
</evidence>
<dbReference type="GO" id="GO:0004722">
    <property type="term" value="F:protein serine/threonine phosphatase activity"/>
    <property type="evidence" value="ECO:0007669"/>
    <property type="project" value="UniProtKB-EC"/>
</dbReference>
<evidence type="ECO:0000256" key="5">
    <source>
        <dbReference type="ARBA" id="ARBA00022912"/>
    </source>
</evidence>
<keyword evidence="3" id="KW-0479">Metal-binding</keyword>
<dbReference type="FunFam" id="3.60.40.10:FF:000002">
    <property type="entry name" value="Serine/threonine phosphatase stp"/>
    <property type="match status" value="1"/>
</dbReference>
<dbReference type="RefSeq" id="WP_035452453.1">
    <property type="nucleotide sequence ID" value="NZ_AZGA01000011.1"/>
</dbReference>
<organism evidence="10 11">
    <name type="scientific">Agrilactobacillus composti DSM 18527 = JCM 14202</name>
    <dbReference type="NCBI Taxonomy" id="1423734"/>
    <lineage>
        <taxon>Bacteria</taxon>
        <taxon>Bacillati</taxon>
        <taxon>Bacillota</taxon>
        <taxon>Bacilli</taxon>
        <taxon>Lactobacillales</taxon>
        <taxon>Lactobacillaceae</taxon>
        <taxon>Agrilactobacillus</taxon>
    </lineage>
</organism>
<evidence type="ECO:0000259" key="9">
    <source>
        <dbReference type="PROSITE" id="PS51746"/>
    </source>
</evidence>
<dbReference type="GO" id="GO:0046872">
    <property type="term" value="F:metal ion binding"/>
    <property type="evidence" value="ECO:0007669"/>
    <property type="project" value="UniProtKB-KW"/>
</dbReference>
<keyword evidence="6" id="KW-0464">Manganese</keyword>
<evidence type="ECO:0000256" key="1">
    <source>
        <dbReference type="ARBA" id="ARBA00001936"/>
    </source>
</evidence>